<proteinExistence type="predicted"/>
<dbReference type="PRINTS" id="PR01415">
    <property type="entry name" value="ANKYRIN"/>
</dbReference>
<dbReference type="Gene3D" id="1.25.40.20">
    <property type="entry name" value="Ankyrin repeat-containing domain"/>
    <property type="match status" value="2"/>
</dbReference>
<dbReference type="PANTHER" id="PTHR24166:SF48">
    <property type="entry name" value="PROTEIN VAPYRIN"/>
    <property type="match status" value="1"/>
</dbReference>
<keyword evidence="2 3" id="KW-0040">ANK repeat</keyword>
<dbReference type="InterPro" id="IPR036770">
    <property type="entry name" value="Ankyrin_rpt-contain_sf"/>
</dbReference>
<dbReference type="Pfam" id="PF12796">
    <property type="entry name" value="Ank_2"/>
    <property type="match status" value="1"/>
</dbReference>
<feature type="repeat" description="ANK" evidence="3">
    <location>
        <begin position="39"/>
        <end position="71"/>
    </location>
</feature>
<feature type="repeat" description="ANK" evidence="3">
    <location>
        <begin position="6"/>
        <end position="38"/>
    </location>
</feature>
<accession>A0A2J7ZGR4</accession>
<evidence type="ECO:0000256" key="1">
    <source>
        <dbReference type="ARBA" id="ARBA00022737"/>
    </source>
</evidence>
<dbReference type="AlphaFoldDB" id="A0A2J7ZGR4"/>
<dbReference type="InterPro" id="IPR050889">
    <property type="entry name" value="Dendritic_Spine_Reg/Scaffold"/>
</dbReference>
<evidence type="ECO:0000313" key="5">
    <source>
        <dbReference type="EMBL" id="PNG99447.1"/>
    </source>
</evidence>
<organism evidence="5 6">
    <name type="scientific">Tetrabaena socialis</name>
    <dbReference type="NCBI Taxonomy" id="47790"/>
    <lineage>
        <taxon>Eukaryota</taxon>
        <taxon>Viridiplantae</taxon>
        <taxon>Chlorophyta</taxon>
        <taxon>core chlorophytes</taxon>
        <taxon>Chlorophyceae</taxon>
        <taxon>CS clade</taxon>
        <taxon>Chlamydomonadales</taxon>
        <taxon>Tetrabaenaceae</taxon>
        <taxon>Tetrabaena</taxon>
    </lineage>
</organism>
<dbReference type="PANTHER" id="PTHR24166">
    <property type="entry name" value="ROLLING PEBBLES, ISOFORM B"/>
    <property type="match status" value="1"/>
</dbReference>
<dbReference type="SUPFAM" id="SSF48403">
    <property type="entry name" value="Ankyrin repeat"/>
    <property type="match status" value="1"/>
</dbReference>
<evidence type="ECO:0000256" key="2">
    <source>
        <dbReference type="ARBA" id="ARBA00023043"/>
    </source>
</evidence>
<feature type="region of interest" description="Disordered" evidence="4">
    <location>
        <begin position="64"/>
        <end position="97"/>
    </location>
</feature>
<dbReference type="SMART" id="SM00248">
    <property type="entry name" value="ANK"/>
    <property type="match status" value="2"/>
</dbReference>
<dbReference type="InterPro" id="IPR002110">
    <property type="entry name" value="Ankyrin_rpt"/>
</dbReference>
<evidence type="ECO:0000256" key="3">
    <source>
        <dbReference type="PROSITE-ProRule" id="PRU00023"/>
    </source>
</evidence>
<dbReference type="EMBL" id="PGGS01002887">
    <property type="protein sequence ID" value="PNG99447.1"/>
    <property type="molecule type" value="Genomic_DNA"/>
</dbReference>
<reference evidence="5 6" key="1">
    <citation type="journal article" date="2017" name="Mol. Biol. Evol.">
        <title>The 4-celled Tetrabaena socialis nuclear genome reveals the essential components for genetic control of cell number at the origin of multicellularity in the volvocine lineage.</title>
        <authorList>
            <person name="Featherston J."/>
            <person name="Arakaki Y."/>
            <person name="Hanschen E.R."/>
            <person name="Ferris P.J."/>
            <person name="Michod R.E."/>
            <person name="Olson B.J.S.C."/>
            <person name="Nozaki H."/>
            <person name="Durand P.M."/>
        </authorList>
    </citation>
    <scope>NUCLEOTIDE SEQUENCE [LARGE SCALE GENOMIC DNA]</scope>
    <source>
        <strain evidence="5 6">NIES-571</strain>
    </source>
</reference>
<protein>
    <submittedName>
        <fullName evidence="5">Ankyrin repeat domain-containing protein 39</fullName>
    </submittedName>
</protein>
<name>A0A2J7ZGR4_9CHLO</name>
<keyword evidence="6" id="KW-1185">Reference proteome</keyword>
<gene>
    <name evidence="5" type="ORF">TSOC_014775</name>
</gene>
<dbReference type="PROSITE" id="PS50297">
    <property type="entry name" value="ANK_REP_REGION"/>
    <property type="match status" value="2"/>
</dbReference>
<dbReference type="Proteomes" id="UP000236333">
    <property type="component" value="Unassembled WGS sequence"/>
</dbReference>
<keyword evidence="1" id="KW-0677">Repeat</keyword>
<sequence>METRTAGFTALHIASQIGNTEVVAALLAAGADKEAKLPNGATALQIASECGHTAVVEALLAAEADRSAEDKPARTTGRRSVPKGRSRTARGLIGPAG</sequence>
<comment type="caution">
    <text evidence="5">The sequence shown here is derived from an EMBL/GenBank/DDBJ whole genome shotgun (WGS) entry which is preliminary data.</text>
</comment>
<feature type="compositionally biased region" description="Basic and acidic residues" evidence="4">
    <location>
        <begin position="64"/>
        <end position="73"/>
    </location>
</feature>
<evidence type="ECO:0000256" key="4">
    <source>
        <dbReference type="SAM" id="MobiDB-lite"/>
    </source>
</evidence>
<evidence type="ECO:0000313" key="6">
    <source>
        <dbReference type="Proteomes" id="UP000236333"/>
    </source>
</evidence>
<dbReference type="PROSITE" id="PS50088">
    <property type="entry name" value="ANK_REPEAT"/>
    <property type="match status" value="2"/>
</dbReference>
<feature type="compositionally biased region" description="Basic residues" evidence="4">
    <location>
        <begin position="76"/>
        <end position="88"/>
    </location>
</feature>